<keyword evidence="9" id="KW-1185">Reference proteome</keyword>
<gene>
    <name evidence="8" type="ORF">G9C98_001924</name>
</gene>
<keyword evidence="3 6" id="KW-0812">Transmembrane</keyword>
<dbReference type="PANTHER" id="PTHR23511:SF38">
    <property type="entry name" value="SYNAPTIC VESICLE 2-RELATED PROTEIN-LIKE PROTEIN"/>
    <property type="match status" value="1"/>
</dbReference>
<evidence type="ECO:0000256" key="2">
    <source>
        <dbReference type="ARBA" id="ARBA00022448"/>
    </source>
</evidence>
<dbReference type="Pfam" id="PF07690">
    <property type="entry name" value="MFS_1"/>
    <property type="match status" value="1"/>
</dbReference>
<accession>A0A8J5V0Y7</accession>
<protein>
    <recommendedName>
        <fullName evidence="7">Major facilitator superfamily (MFS) profile domain-containing protein</fullName>
    </recommendedName>
</protein>
<comment type="caution">
    <text evidence="8">The sequence shown here is derived from an EMBL/GenBank/DDBJ whole genome shotgun (WGS) entry which is preliminary data.</text>
</comment>
<sequence length="291" mass="32052">MGTENVKVNSRPSEISIAKIAQDLINAEEDSDQSQAEINTQLAVNATGFGKFNYKVTVVSGLTCMNAGIGINILGLILPSAACDFDMSTVDKGRLNTGFIFGMLCGAYIWGCLADTMGRRHTLLRCLFLQAGFDCLASLIPNYWGVFVCKTIVGFALGGQMATLYTYIELNKCGISSVSQLLNMEAEEKLNKSKLTQLTNMLFQQTGILLKPPFLGRTLVVCTIMFSIFSSMYTLMMWFPELFDRFAAFETAFPNEHASVCRVSEFKITNSTASNGSGTWFSVCEKRCSDW</sequence>
<reference evidence="8" key="2">
    <citation type="submission" date="2021-04" db="EMBL/GenBank/DDBJ databases">
        <title>Genome-wide patterns of bracovirus chromosomal integration into multiple host tissues during parasitism.</title>
        <authorList>
            <person name="Chebbi M.A.C."/>
        </authorList>
    </citation>
    <scope>NUCLEOTIDE SEQUENCE</scope>
    <source>
        <tissue evidence="8">Whole body</tissue>
    </source>
</reference>
<evidence type="ECO:0000313" key="8">
    <source>
        <dbReference type="EMBL" id="KAG8040936.1"/>
    </source>
</evidence>
<organism evidence="8 9">
    <name type="scientific">Cotesia typhae</name>
    <dbReference type="NCBI Taxonomy" id="2053667"/>
    <lineage>
        <taxon>Eukaryota</taxon>
        <taxon>Metazoa</taxon>
        <taxon>Ecdysozoa</taxon>
        <taxon>Arthropoda</taxon>
        <taxon>Hexapoda</taxon>
        <taxon>Insecta</taxon>
        <taxon>Pterygota</taxon>
        <taxon>Neoptera</taxon>
        <taxon>Endopterygota</taxon>
        <taxon>Hymenoptera</taxon>
        <taxon>Apocrita</taxon>
        <taxon>Ichneumonoidea</taxon>
        <taxon>Braconidae</taxon>
        <taxon>Microgastrinae</taxon>
        <taxon>Cotesia</taxon>
    </lineage>
</organism>
<dbReference type="EMBL" id="JAAOIC020000019">
    <property type="protein sequence ID" value="KAG8040936.1"/>
    <property type="molecule type" value="Genomic_DNA"/>
</dbReference>
<name>A0A8J5V0Y7_9HYME</name>
<evidence type="ECO:0000256" key="6">
    <source>
        <dbReference type="SAM" id="Phobius"/>
    </source>
</evidence>
<feature type="transmembrane region" description="Helical" evidence="6">
    <location>
        <begin position="56"/>
        <end position="78"/>
    </location>
</feature>
<dbReference type="GO" id="GO:0022857">
    <property type="term" value="F:transmembrane transporter activity"/>
    <property type="evidence" value="ECO:0007669"/>
    <property type="project" value="InterPro"/>
</dbReference>
<dbReference type="AlphaFoldDB" id="A0A8J5V0Y7"/>
<evidence type="ECO:0000256" key="5">
    <source>
        <dbReference type="ARBA" id="ARBA00023136"/>
    </source>
</evidence>
<feature type="transmembrane region" description="Helical" evidence="6">
    <location>
        <begin position="98"/>
        <end position="117"/>
    </location>
</feature>
<comment type="subcellular location">
    <subcellularLocation>
        <location evidence="1">Membrane</location>
        <topology evidence="1">Multi-pass membrane protein</topology>
    </subcellularLocation>
</comment>
<evidence type="ECO:0000313" key="9">
    <source>
        <dbReference type="Proteomes" id="UP000729913"/>
    </source>
</evidence>
<dbReference type="PROSITE" id="PS50850">
    <property type="entry name" value="MFS"/>
    <property type="match status" value="1"/>
</dbReference>
<dbReference type="OrthoDB" id="3936150at2759"/>
<keyword evidence="5 6" id="KW-0472">Membrane</keyword>
<evidence type="ECO:0000256" key="1">
    <source>
        <dbReference type="ARBA" id="ARBA00004141"/>
    </source>
</evidence>
<evidence type="ECO:0000256" key="4">
    <source>
        <dbReference type="ARBA" id="ARBA00022989"/>
    </source>
</evidence>
<dbReference type="InterPro" id="IPR011701">
    <property type="entry name" value="MFS"/>
</dbReference>
<dbReference type="PANTHER" id="PTHR23511">
    <property type="entry name" value="SYNAPTIC VESICLE GLYCOPROTEIN 2"/>
    <property type="match status" value="1"/>
</dbReference>
<keyword evidence="4 6" id="KW-1133">Transmembrane helix</keyword>
<proteinExistence type="predicted"/>
<evidence type="ECO:0000256" key="3">
    <source>
        <dbReference type="ARBA" id="ARBA00022692"/>
    </source>
</evidence>
<feature type="transmembrane region" description="Helical" evidence="6">
    <location>
        <begin position="218"/>
        <end position="239"/>
    </location>
</feature>
<feature type="domain" description="Major facilitator superfamily (MFS) profile" evidence="7">
    <location>
        <begin position="56"/>
        <end position="291"/>
    </location>
</feature>
<evidence type="ECO:0000259" key="7">
    <source>
        <dbReference type="PROSITE" id="PS50850"/>
    </source>
</evidence>
<dbReference type="GO" id="GO:0016020">
    <property type="term" value="C:membrane"/>
    <property type="evidence" value="ECO:0007669"/>
    <property type="project" value="UniProtKB-SubCell"/>
</dbReference>
<dbReference type="InterPro" id="IPR020846">
    <property type="entry name" value="MFS_dom"/>
</dbReference>
<reference evidence="8" key="1">
    <citation type="submission" date="2020-03" db="EMBL/GenBank/DDBJ databases">
        <authorList>
            <person name="Chebbi M.A."/>
            <person name="Drezen J.M."/>
        </authorList>
    </citation>
    <scope>NUCLEOTIDE SEQUENCE</scope>
    <source>
        <tissue evidence="8">Whole body</tissue>
    </source>
</reference>
<keyword evidence="2" id="KW-0813">Transport</keyword>
<dbReference type="Proteomes" id="UP000729913">
    <property type="component" value="Unassembled WGS sequence"/>
</dbReference>